<name>A0A0F9HDY4_9ZZZZ</name>
<sequence length="122" mass="13564">MPSKFQLLRSETTRNIIRNPSVENDLDDWAAQGSGITRSTVEARFDRHSVRVVTNGAAPFEGANVRSFPNTSATLYAGSASIRGDGQVQLRIRDNFNGDEFISDPLDLDPDRWIRISDVIGR</sequence>
<evidence type="ECO:0000313" key="1">
    <source>
        <dbReference type="EMBL" id="KKM01352.1"/>
    </source>
</evidence>
<organism evidence="1">
    <name type="scientific">marine sediment metagenome</name>
    <dbReference type="NCBI Taxonomy" id="412755"/>
    <lineage>
        <taxon>unclassified sequences</taxon>
        <taxon>metagenomes</taxon>
        <taxon>ecological metagenomes</taxon>
    </lineage>
</organism>
<gene>
    <name evidence="1" type="ORF">LCGC14_1795280</name>
</gene>
<proteinExistence type="predicted"/>
<dbReference type="EMBL" id="LAZR01017218">
    <property type="protein sequence ID" value="KKM01352.1"/>
    <property type="molecule type" value="Genomic_DNA"/>
</dbReference>
<dbReference type="Gene3D" id="2.60.120.260">
    <property type="entry name" value="Galactose-binding domain-like"/>
    <property type="match status" value="1"/>
</dbReference>
<dbReference type="AlphaFoldDB" id="A0A0F9HDY4"/>
<accession>A0A0F9HDY4</accession>
<feature type="non-terminal residue" evidence="1">
    <location>
        <position position="122"/>
    </location>
</feature>
<reference evidence="1" key="1">
    <citation type="journal article" date="2015" name="Nature">
        <title>Complex archaea that bridge the gap between prokaryotes and eukaryotes.</title>
        <authorList>
            <person name="Spang A."/>
            <person name="Saw J.H."/>
            <person name="Jorgensen S.L."/>
            <person name="Zaremba-Niedzwiedzka K."/>
            <person name="Martijn J."/>
            <person name="Lind A.E."/>
            <person name="van Eijk R."/>
            <person name="Schleper C."/>
            <person name="Guy L."/>
            <person name="Ettema T.J."/>
        </authorList>
    </citation>
    <scope>NUCLEOTIDE SEQUENCE</scope>
</reference>
<comment type="caution">
    <text evidence="1">The sequence shown here is derived from an EMBL/GenBank/DDBJ whole genome shotgun (WGS) entry which is preliminary data.</text>
</comment>
<protein>
    <submittedName>
        <fullName evidence="1">Uncharacterized protein</fullName>
    </submittedName>
</protein>